<dbReference type="InterPro" id="IPR058807">
    <property type="entry name" value="ScoMcrA_N"/>
</dbReference>
<accession>A0A7D5Z1T2</accession>
<dbReference type="InterPro" id="IPR058712">
    <property type="entry name" value="SRA_ScoMcrA"/>
</dbReference>
<dbReference type="Proteomes" id="UP000510822">
    <property type="component" value="Chromosome"/>
</dbReference>
<keyword evidence="2" id="KW-0540">Nuclease</keyword>
<dbReference type="Pfam" id="PF26348">
    <property type="entry name" value="SRA_ScoMcrA"/>
    <property type="match status" value="1"/>
</dbReference>
<dbReference type="RefSeq" id="WP_180307995.1">
    <property type="nucleotide sequence ID" value="NZ_CP058952.1"/>
</dbReference>
<gene>
    <name evidence="2" type="ORF">HZU75_04575</name>
</gene>
<dbReference type="SMART" id="SM00507">
    <property type="entry name" value="HNHc"/>
    <property type="match status" value="1"/>
</dbReference>
<keyword evidence="3" id="KW-1185">Reference proteome</keyword>
<proteinExistence type="predicted"/>
<evidence type="ECO:0000259" key="1">
    <source>
        <dbReference type="SMART" id="SM00507"/>
    </source>
</evidence>
<evidence type="ECO:0000313" key="2">
    <source>
        <dbReference type="EMBL" id="QLI80861.1"/>
    </source>
</evidence>
<sequence>MASPLSLLTSADAVRAAIAECDQLGRDEFLKKYGYKNSRLYPLEYQGNIYDSKAIAGVAYGYEHGTPLKASEFNGGVATVIPALARLGFNVMEANNPSIALVKGTTYFRKDLLAKYGGQLQCGIWTPKEFPVVLLFTGDNGKNYGYRDGWTEDGVFLYTGEGQTGDMTFTNGNLAIREHRNNGKDLLLFEDLGKGKGVRYIGLFECGSWHEKNGYDKKNQKRKLIIFNLIPVETAATDIETQLEAVNTSQSFEDLRAAAYAASKTNKAGSKASETKRSWYERSAKVSNYVLKRSKGICEACDQPAPFMKKNGTPYLEPHHTRRLADNGLDHPIWVGAICPTCHRRIHSGQDGIEWNKQLQTRLKKKEEEIGLLPTE</sequence>
<dbReference type="InterPro" id="IPR003615">
    <property type="entry name" value="HNH_nuc"/>
</dbReference>
<reference evidence="2 3" key="1">
    <citation type="journal article" date="2016" name="Int. J. Syst. Evol. Microbiol.">
        <title>Chitinibacter fontanus sp. nov., isolated from a spring.</title>
        <authorList>
            <person name="Sheu S.Y."/>
            <person name="Li Y.S."/>
            <person name="Young C.C."/>
            <person name="Chen W.M."/>
        </authorList>
    </citation>
    <scope>NUCLEOTIDE SEQUENCE [LARGE SCALE GENOMIC DNA]</scope>
    <source>
        <strain evidence="2 3">STM-7</strain>
    </source>
</reference>
<dbReference type="KEGG" id="cfon:HZU75_04575"/>
<protein>
    <submittedName>
        <fullName evidence="2">HNH endonuclease</fullName>
    </submittedName>
</protein>
<keyword evidence="2" id="KW-0255">Endonuclease</keyword>
<dbReference type="Pfam" id="PF26345">
    <property type="entry name" value="ScoMcrA_N"/>
    <property type="match status" value="1"/>
</dbReference>
<keyword evidence="2" id="KW-0378">Hydrolase</keyword>
<feature type="domain" description="HNH nuclease" evidence="1">
    <location>
        <begin position="285"/>
        <end position="344"/>
    </location>
</feature>
<dbReference type="CDD" id="cd00085">
    <property type="entry name" value="HNHc"/>
    <property type="match status" value="1"/>
</dbReference>
<dbReference type="GO" id="GO:0004519">
    <property type="term" value="F:endonuclease activity"/>
    <property type="evidence" value="ECO:0007669"/>
    <property type="project" value="UniProtKB-KW"/>
</dbReference>
<dbReference type="AlphaFoldDB" id="A0A7D5Z1T2"/>
<dbReference type="EMBL" id="CP058952">
    <property type="protein sequence ID" value="QLI80861.1"/>
    <property type="molecule type" value="Genomic_DNA"/>
</dbReference>
<name>A0A7D5Z1T2_9NEIS</name>
<evidence type="ECO:0000313" key="3">
    <source>
        <dbReference type="Proteomes" id="UP000510822"/>
    </source>
</evidence>
<organism evidence="2 3">
    <name type="scientific">Chitinibacter fontanus</name>
    <dbReference type="NCBI Taxonomy" id="1737446"/>
    <lineage>
        <taxon>Bacteria</taxon>
        <taxon>Pseudomonadati</taxon>
        <taxon>Pseudomonadota</taxon>
        <taxon>Betaproteobacteria</taxon>
        <taxon>Neisseriales</taxon>
        <taxon>Chitinibacteraceae</taxon>
        <taxon>Chitinibacter</taxon>
    </lineage>
</organism>